<dbReference type="EMBL" id="UINC01045345">
    <property type="protein sequence ID" value="SVB52007.1"/>
    <property type="molecule type" value="Genomic_DNA"/>
</dbReference>
<dbReference type="AlphaFoldDB" id="A0A382EQ92"/>
<accession>A0A382EQ92</accession>
<proteinExistence type="predicted"/>
<gene>
    <name evidence="1" type="ORF">METZ01_LOCUS204861</name>
</gene>
<organism evidence="1">
    <name type="scientific">marine metagenome</name>
    <dbReference type="NCBI Taxonomy" id="408172"/>
    <lineage>
        <taxon>unclassified sequences</taxon>
        <taxon>metagenomes</taxon>
        <taxon>ecological metagenomes</taxon>
    </lineage>
</organism>
<feature type="non-terminal residue" evidence="1">
    <location>
        <position position="1"/>
    </location>
</feature>
<evidence type="ECO:0000313" key="1">
    <source>
        <dbReference type="EMBL" id="SVB52007.1"/>
    </source>
</evidence>
<protein>
    <submittedName>
        <fullName evidence="1">Uncharacterized protein</fullName>
    </submittedName>
</protein>
<reference evidence="1" key="1">
    <citation type="submission" date="2018-05" db="EMBL/GenBank/DDBJ databases">
        <authorList>
            <person name="Lanie J.A."/>
            <person name="Ng W.-L."/>
            <person name="Kazmierczak K.M."/>
            <person name="Andrzejewski T.M."/>
            <person name="Davidsen T.M."/>
            <person name="Wayne K.J."/>
            <person name="Tettelin H."/>
            <person name="Glass J.I."/>
            <person name="Rusch D."/>
            <person name="Podicherti R."/>
            <person name="Tsui H.-C.T."/>
            <person name="Winkler M.E."/>
        </authorList>
    </citation>
    <scope>NUCLEOTIDE SEQUENCE</scope>
</reference>
<name>A0A382EQ92_9ZZZZ</name>
<sequence>VKTSNPSKGGRVGLRYMAGRAQMVCFLAEPKLLAGLAPPPILFHR</sequence>